<evidence type="ECO:0000313" key="3">
    <source>
        <dbReference type="Proteomes" id="UP000784128"/>
    </source>
</evidence>
<comment type="caution">
    <text evidence="2">The sequence shown here is derived from an EMBL/GenBank/DDBJ whole genome shotgun (WGS) entry which is preliminary data.</text>
</comment>
<protein>
    <recommendedName>
        <fullName evidence="4">TM2 domain-containing protein</fullName>
    </recommendedName>
</protein>
<dbReference type="RefSeq" id="WP_214301061.1">
    <property type="nucleotide sequence ID" value="NZ_JAHDYS010000018.1"/>
</dbReference>
<proteinExistence type="predicted"/>
<dbReference type="EMBL" id="JAHDYS010000018">
    <property type="protein sequence ID" value="MBT1073233.1"/>
    <property type="molecule type" value="Genomic_DNA"/>
</dbReference>
<keyword evidence="3" id="KW-1185">Reference proteome</keyword>
<keyword evidence="1" id="KW-0812">Transmembrane</keyword>
<keyword evidence="1" id="KW-0472">Membrane</keyword>
<keyword evidence="1" id="KW-1133">Transmembrane helix</keyword>
<accession>A0ABS5UC16</accession>
<evidence type="ECO:0008006" key="4">
    <source>
        <dbReference type="Google" id="ProtNLM"/>
    </source>
</evidence>
<feature type="transmembrane region" description="Helical" evidence="1">
    <location>
        <begin position="69"/>
        <end position="94"/>
    </location>
</feature>
<evidence type="ECO:0000313" key="2">
    <source>
        <dbReference type="EMBL" id="MBT1073233.1"/>
    </source>
</evidence>
<dbReference type="Proteomes" id="UP000784128">
    <property type="component" value="Unassembled WGS sequence"/>
</dbReference>
<organism evidence="2 3">
    <name type="scientific">Pelotalea chapellei</name>
    <dbReference type="NCBI Taxonomy" id="44671"/>
    <lineage>
        <taxon>Bacteria</taxon>
        <taxon>Pseudomonadati</taxon>
        <taxon>Thermodesulfobacteriota</taxon>
        <taxon>Desulfuromonadia</taxon>
        <taxon>Geobacterales</taxon>
        <taxon>Geobacteraceae</taxon>
        <taxon>Pelotalea</taxon>
    </lineage>
</organism>
<evidence type="ECO:0000256" key="1">
    <source>
        <dbReference type="SAM" id="Phobius"/>
    </source>
</evidence>
<name>A0ABS5UC16_9BACT</name>
<reference evidence="2 3" key="1">
    <citation type="submission" date="2021-05" db="EMBL/GenBank/DDBJ databases">
        <title>The draft genome of Geobacter chapellei DSM 13688.</title>
        <authorList>
            <person name="Xu Z."/>
            <person name="Masuda Y."/>
            <person name="Itoh H."/>
            <person name="Senoo K."/>
        </authorList>
    </citation>
    <scope>NUCLEOTIDE SEQUENCE [LARGE SCALE GENOMIC DNA]</scope>
    <source>
        <strain evidence="2 3">DSM 13688</strain>
    </source>
</reference>
<gene>
    <name evidence="2" type="ORF">KJB30_15670</name>
</gene>
<feature type="transmembrane region" description="Helical" evidence="1">
    <location>
        <begin position="29"/>
        <end position="48"/>
    </location>
</feature>
<sequence>MKRKTTALLLSGLILPGLGQLFLGRKIAGIALIMAMNLLLLLALFVLLRGASPLIAAKVTSGNLSAAEITTALGGVAGFGKALLAGFFFLWSFAVVDILKNGE</sequence>